<reference evidence="1 2" key="1">
    <citation type="submission" date="2020-03" db="EMBL/GenBank/DDBJ databases">
        <title>Metabolic flexibility allows generalist bacteria to become dominant in a frequently disturbed ecosystem.</title>
        <authorList>
            <person name="Chen Y.-J."/>
            <person name="Leung P.M."/>
            <person name="Bay S.K."/>
            <person name="Hugenholtz P."/>
            <person name="Kessler A.J."/>
            <person name="Shelley G."/>
            <person name="Waite D.W."/>
            <person name="Cook P.L."/>
            <person name="Greening C."/>
        </authorList>
    </citation>
    <scope>NUCLEOTIDE SEQUENCE [LARGE SCALE GENOMIC DNA]</scope>
    <source>
        <strain evidence="1">SS_bin_28</strain>
    </source>
</reference>
<dbReference type="EMBL" id="JABDJR010000422">
    <property type="protein sequence ID" value="NNF07182.1"/>
    <property type="molecule type" value="Genomic_DNA"/>
</dbReference>
<accession>A0A7Y2E9Z6</accession>
<proteinExistence type="predicted"/>
<comment type="caution">
    <text evidence="1">The sequence shown here is derived from an EMBL/GenBank/DDBJ whole genome shotgun (WGS) entry which is preliminary data.</text>
</comment>
<evidence type="ECO:0000313" key="1">
    <source>
        <dbReference type="EMBL" id="NNF07182.1"/>
    </source>
</evidence>
<feature type="non-terminal residue" evidence="1">
    <location>
        <position position="822"/>
    </location>
</feature>
<evidence type="ECO:0000313" key="2">
    <source>
        <dbReference type="Proteomes" id="UP000547674"/>
    </source>
</evidence>
<dbReference type="AlphaFoldDB" id="A0A7Y2E9Z6"/>
<name>A0A7Y2E9Z6_UNCEI</name>
<gene>
    <name evidence="1" type="ORF">HKN21_10515</name>
</gene>
<organism evidence="1 2">
    <name type="scientific">Eiseniibacteriota bacterium</name>
    <dbReference type="NCBI Taxonomy" id="2212470"/>
    <lineage>
        <taxon>Bacteria</taxon>
        <taxon>Candidatus Eiseniibacteriota</taxon>
    </lineage>
</organism>
<protein>
    <submittedName>
        <fullName evidence="1">Uncharacterized protein</fullName>
    </submittedName>
</protein>
<dbReference type="Proteomes" id="UP000547674">
    <property type="component" value="Unassembled WGS sequence"/>
</dbReference>
<sequence>MFSAQGAGTADDVLFLVFNQDIGSAALDSILFSFGGAIGDTVVTATDGLVFAYQPMALANGHFNVIEVTGLDNLPIPLTTAHMVALPNPLDLPFAARNASRIPVKTGPAISRIEVFRGLAGDYVTTAEFNSVSVWFTHRITAGVSLADARLDFTFPEAGTAGAPPTAIHAPDANQVVIVFNDNDTQGAMREGITSIRLAGANVLSGRIDDGAGAVTGPTELSSDPRWHCSINEGPILLRASLNALTSTVTLVFSDDIDANTVVTPGVGTFTFDAGSYASIASNDGDNVLTLIGVAGAPTTVTHSVSGGVLDYQGNSSTGLGVSISLITPPMIILANHDDNGTDALNDDRITAWFDVNFSTAPVIGNFGFRGFDGSGATTALPATGNQVQIIDLTDAWEQGDRLFLDSATPITYDGGANATPDSSNAWIRDGSAPRFVGLATNGTLTADINDVAFVGIDEFGPQDDGSYALVYSRRVIESQPDFDFKTQNQNNAAVLIDPSAGLQGIDLNTELAVACAIDTMSTDSAGDTLNAGDDVFFWGVVVDKEGNWDPTNCYLLGSLVAGPLACPRDTLVSDNDAIHVYGVSPTSEGPYTEETHFICGDENSAPTDADSVRVYADMGRVNLLGSAVVNADGSWGPIELANPLGTTVPVLWVVSVQNTGASAVESFDICPIINDNLEPTIASVEDPTNALKCYSGGDTLRLLIDVNDPATPDGIFLNPTAKNALMHVWVDLTEYVTTAGADSVVLVSLGANREDDDNDWIDASANPTFAGNGVRDYPEPFVDEDGNGAYTPGETFIDISGAGYTDGVYDGGDTNLDSNDP</sequence>